<name>A0ABR7RQ08_9PROT</name>
<keyword evidence="2" id="KW-1185">Reference proteome</keyword>
<reference evidence="1 2" key="1">
    <citation type="journal article" date="2013" name="Int. J. Syst. Evol. Microbiol.">
        <title>Roseomonas aerophila sp. nov., isolated from air.</title>
        <authorList>
            <person name="Kim S.J."/>
            <person name="Weon H.Y."/>
            <person name="Ahn J.H."/>
            <person name="Hong S.B."/>
            <person name="Seok S.J."/>
            <person name="Whang K.S."/>
            <person name="Kwon S.W."/>
        </authorList>
    </citation>
    <scope>NUCLEOTIDE SEQUENCE [LARGE SCALE GENOMIC DNA]</scope>
    <source>
        <strain evidence="1 2">NBRC 108923</strain>
    </source>
</reference>
<organism evidence="1 2">
    <name type="scientific">Teichococcus aerophilus</name>
    <dbReference type="NCBI Taxonomy" id="1224513"/>
    <lineage>
        <taxon>Bacteria</taxon>
        <taxon>Pseudomonadati</taxon>
        <taxon>Pseudomonadota</taxon>
        <taxon>Alphaproteobacteria</taxon>
        <taxon>Acetobacterales</taxon>
        <taxon>Roseomonadaceae</taxon>
        <taxon>Roseomonas</taxon>
    </lineage>
</organism>
<gene>
    <name evidence="1" type="ORF">IBL26_15240</name>
</gene>
<evidence type="ECO:0000313" key="1">
    <source>
        <dbReference type="EMBL" id="MBC9208197.1"/>
    </source>
</evidence>
<dbReference type="RefSeq" id="WP_187785359.1">
    <property type="nucleotide sequence ID" value="NZ_JACTVA010000028.1"/>
</dbReference>
<dbReference type="Proteomes" id="UP000626026">
    <property type="component" value="Unassembled WGS sequence"/>
</dbReference>
<sequence length="217" mass="24119">MIQMKADFRPMTRKLDDLAKKQIPFATAAALTKTAKAAAGSTRKELPSIFDKPTPFTMNSIAIQPATKNHLEARVFVKTQQAEYLGPQEEGGVRKPKKAALLIPQKAKLNSYGNLPRKALATLKARKDVFQGQVKGIGGFWQRPERGKRRDGSYGTIGALNRENGFLTGLKLLISFASKAAYKPRFRFKDRTMKTAQTVAPAEFKKALEQALKTVRR</sequence>
<comment type="caution">
    <text evidence="1">The sequence shown here is derived from an EMBL/GenBank/DDBJ whole genome shotgun (WGS) entry which is preliminary data.</text>
</comment>
<dbReference type="EMBL" id="JACTVA010000028">
    <property type="protein sequence ID" value="MBC9208197.1"/>
    <property type="molecule type" value="Genomic_DNA"/>
</dbReference>
<accession>A0ABR7RQ08</accession>
<proteinExistence type="predicted"/>
<evidence type="ECO:0000313" key="2">
    <source>
        <dbReference type="Proteomes" id="UP000626026"/>
    </source>
</evidence>
<protein>
    <submittedName>
        <fullName evidence="1">Uncharacterized protein</fullName>
    </submittedName>
</protein>